<dbReference type="Pfam" id="PF13193">
    <property type="entry name" value="AMP-binding_C"/>
    <property type="match status" value="1"/>
</dbReference>
<dbReference type="EMBL" id="MYFO01000002">
    <property type="protein sequence ID" value="TFE91243.1"/>
    <property type="molecule type" value="Genomic_DNA"/>
</dbReference>
<evidence type="ECO:0000256" key="4">
    <source>
        <dbReference type="ARBA" id="ARBA00022737"/>
    </source>
</evidence>
<dbReference type="Gene3D" id="3.30.300.30">
    <property type="match status" value="1"/>
</dbReference>
<keyword evidence="4" id="KW-0677">Repeat</keyword>
<dbReference type="InterPro" id="IPR036736">
    <property type="entry name" value="ACP-like_sf"/>
</dbReference>
<reference evidence="7 8" key="1">
    <citation type="submission" date="2017-03" db="EMBL/GenBank/DDBJ databases">
        <title>Isolation of Levoglucosan Utilizing Bacteria.</title>
        <authorList>
            <person name="Arya A.S."/>
        </authorList>
    </citation>
    <scope>NUCLEOTIDE SEQUENCE [LARGE SCALE GENOMIC DNA]</scope>
    <source>
        <strain evidence="7 8">MEC069</strain>
    </source>
</reference>
<dbReference type="GO" id="GO:0044550">
    <property type="term" value="P:secondary metabolite biosynthetic process"/>
    <property type="evidence" value="ECO:0007669"/>
    <property type="project" value="UniProtKB-ARBA"/>
</dbReference>
<dbReference type="PROSITE" id="PS50075">
    <property type="entry name" value="CARRIER"/>
    <property type="match status" value="1"/>
</dbReference>
<dbReference type="GO" id="GO:0031177">
    <property type="term" value="F:phosphopantetheine binding"/>
    <property type="evidence" value="ECO:0007669"/>
    <property type="project" value="InterPro"/>
</dbReference>
<comment type="similarity">
    <text evidence="1">Belongs to the ATP-dependent AMP-binding enzyme family.</text>
</comment>
<evidence type="ECO:0000256" key="2">
    <source>
        <dbReference type="ARBA" id="ARBA00022450"/>
    </source>
</evidence>
<keyword evidence="3" id="KW-0597">Phosphoprotein</keyword>
<dbReference type="GO" id="GO:0043041">
    <property type="term" value="P:amino acid activation for nonribosomal peptide biosynthetic process"/>
    <property type="evidence" value="ECO:0007669"/>
    <property type="project" value="TreeGrafter"/>
</dbReference>
<dbReference type="Proteomes" id="UP000298246">
    <property type="component" value="Unassembled WGS sequence"/>
</dbReference>
<dbReference type="CDD" id="cd05930">
    <property type="entry name" value="A_NRPS"/>
    <property type="match status" value="1"/>
</dbReference>
<dbReference type="AlphaFoldDB" id="A0A4Y8Q945"/>
<organism evidence="7 8">
    <name type="scientific">Paenibacillus athensensis</name>
    <dbReference type="NCBI Taxonomy" id="1967502"/>
    <lineage>
        <taxon>Bacteria</taxon>
        <taxon>Bacillati</taxon>
        <taxon>Bacillota</taxon>
        <taxon>Bacilli</taxon>
        <taxon>Bacillales</taxon>
        <taxon>Paenibacillaceae</taxon>
        <taxon>Paenibacillus</taxon>
    </lineage>
</organism>
<dbReference type="GO" id="GO:0005737">
    <property type="term" value="C:cytoplasm"/>
    <property type="evidence" value="ECO:0007669"/>
    <property type="project" value="TreeGrafter"/>
</dbReference>
<dbReference type="Pfam" id="PF00550">
    <property type="entry name" value="PP-binding"/>
    <property type="match status" value="1"/>
</dbReference>
<accession>A0A4Y8Q945</accession>
<dbReference type="Gene3D" id="2.30.38.10">
    <property type="entry name" value="Luciferase, Domain 3"/>
    <property type="match status" value="1"/>
</dbReference>
<dbReference type="PANTHER" id="PTHR45527:SF1">
    <property type="entry name" value="FATTY ACID SYNTHASE"/>
    <property type="match status" value="1"/>
</dbReference>
<dbReference type="NCBIfam" id="TIGR01733">
    <property type="entry name" value="AA-adenyl-dom"/>
    <property type="match status" value="1"/>
</dbReference>
<feature type="domain" description="Carrier" evidence="6">
    <location>
        <begin position="520"/>
        <end position="596"/>
    </location>
</feature>
<dbReference type="InterPro" id="IPR025110">
    <property type="entry name" value="AMP-bd_C"/>
</dbReference>
<sequence>MEDERMQHSCIHELFEAQAAANPQQTALIYADRSWSYAELNAQANRLAHQLRTLGIGPDTLVGVCLERTETLLIALLGILKAGGAYVPIDPDYPAERIAFMIEDSATQLVLTEERFRGLLEPAGAQLLMLTARGDELAEFPPHNLQPVAASGSLSYVIYTSGSTGKPKGVMLEHASVVHFIEAMQAALPVADAQKFLCVTTISFDIFVLETWLPLACGKTVVLASRMEQTDMTALSHLLQRSRIDLVQMTPSRMQLLVGEDPGLASLAAVRTLLLGGEPLPSRLLKTLQDLDDTKLFNMYGPTETTVWSLVQEVTHADTVTIGYPIGDTRIYIVGEDGALASGAGAIGELCIAGSGLARGYWNRPELTAERFPADPFAAGSGERMYRTGDLAHYAPDGSVVYAGRNDFQVKVRGFRIELGEIEAALESHPSVGQAVALVREEASGATRLAAYILPVAGASPAPGAGELRLYLQNRLPEYMVPSAFVEMESWPLTPNGKIDRRSLPNPSLTRMSIELPYTAPASEIEREIAVVWADILGFDRVGAEDDFIELGGNSLLSTQVLSRLQQLYGIRVSFRDMLTRGQTVAALAGLVEDALLLQAGDDELTALLLELDELSDEEAEALLAGNKRG</sequence>
<dbReference type="FunFam" id="3.40.50.12780:FF:000012">
    <property type="entry name" value="Non-ribosomal peptide synthetase"/>
    <property type="match status" value="1"/>
</dbReference>
<dbReference type="InterPro" id="IPR020806">
    <property type="entry name" value="PKS_PP-bd"/>
</dbReference>
<keyword evidence="8" id="KW-1185">Reference proteome</keyword>
<dbReference type="PROSITE" id="PS00012">
    <property type="entry name" value="PHOSPHOPANTETHEINE"/>
    <property type="match status" value="1"/>
</dbReference>
<dbReference type="Gene3D" id="1.10.1200.10">
    <property type="entry name" value="ACP-like"/>
    <property type="match status" value="1"/>
</dbReference>
<gene>
    <name evidence="7" type="ORF">B5M42_02015</name>
</gene>
<evidence type="ECO:0000313" key="8">
    <source>
        <dbReference type="Proteomes" id="UP000298246"/>
    </source>
</evidence>
<dbReference type="PANTHER" id="PTHR45527">
    <property type="entry name" value="NONRIBOSOMAL PEPTIDE SYNTHETASE"/>
    <property type="match status" value="1"/>
</dbReference>
<evidence type="ECO:0000259" key="6">
    <source>
        <dbReference type="PROSITE" id="PS50075"/>
    </source>
</evidence>
<dbReference type="InterPro" id="IPR000873">
    <property type="entry name" value="AMP-dep_synth/lig_dom"/>
</dbReference>
<dbReference type="GO" id="GO:0017000">
    <property type="term" value="P:antibiotic biosynthetic process"/>
    <property type="evidence" value="ECO:0007669"/>
    <property type="project" value="UniProtKB-KW"/>
</dbReference>
<comment type="caution">
    <text evidence="7">The sequence shown here is derived from an EMBL/GenBank/DDBJ whole genome shotgun (WGS) entry which is preliminary data.</text>
</comment>
<dbReference type="InterPro" id="IPR010071">
    <property type="entry name" value="AA_adenyl_dom"/>
</dbReference>
<dbReference type="InterPro" id="IPR009081">
    <property type="entry name" value="PP-bd_ACP"/>
</dbReference>
<proteinExistence type="inferred from homology"/>
<dbReference type="InterPro" id="IPR006162">
    <property type="entry name" value="Ppantetheine_attach_site"/>
</dbReference>
<evidence type="ECO:0000256" key="1">
    <source>
        <dbReference type="ARBA" id="ARBA00006432"/>
    </source>
</evidence>
<name>A0A4Y8Q945_9BACL</name>
<protein>
    <recommendedName>
        <fullName evidence="6">Carrier domain-containing protein</fullName>
    </recommendedName>
</protein>
<evidence type="ECO:0000313" key="7">
    <source>
        <dbReference type="EMBL" id="TFE91243.1"/>
    </source>
</evidence>
<evidence type="ECO:0000256" key="5">
    <source>
        <dbReference type="ARBA" id="ARBA00023194"/>
    </source>
</evidence>
<evidence type="ECO:0000256" key="3">
    <source>
        <dbReference type="ARBA" id="ARBA00022553"/>
    </source>
</evidence>
<dbReference type="SUPFAM" id="SSF47336">
    <property type="entry name" value="ACP-like"/>
    <property type="match status" value="1"/>
</dbReference>
<dbReference type="Pfam" id="PF00501">
    <property type="entry name" value="AMP-binding"/>
    <property type="match status" value="1"/>
</dbReference>
<dbReference type="InterPro" id="IPR045851">
    <property type="entry name" value="AMP-bd_C_sf"/>
</dbReference>
<dbReference type="OrthoDB" id="9765680at2"/>
<dbReference type="Gene3D" id="3.40.50.980">
    <property type="match status" value="2"/>
</dbReference>
<dbReference type="FunFam" id="3.30.300.30:FF:000010">
    <property type="entry name" value="Enterobactin synthetase component F"/>
    <property type="match status" value="1"/>
</dbReference>
<dbReference type="FunFam" id="3.40.50.980:FF:000001">
    <property type="entry name" value="Non-ribosomal peptide synthetase"/>
    <property type="match status" value="1"/>
</dbReference>
<dbReference type="SMART" id="SM00823">
    <property type="entry name" value="PKS_PP"/>
    <property type="match status" value="1"/>
</dbReference>
<dbReference type="PROSITE" id="PS00455">
    <property type="entry name" value="AMP_BINDING"/>
    <property type="match status" value="1"/>
</dbReference>
<keyword evidence="5" id="KW-0045">Antibiotic biosynthesis</keyword>
<dbReference type="InterPro" id="IPR020845">
    <property type="entry name" value="AMP-binding_CS"/>
</dbReference>
<keyword evidence="2" id="KW-0596">Phosphopantetheine</keyword>
<dbReference type="SUPFAM" id="SSF56801">
    <property type="entry name" value="Acetyl-CoA synthetase-like"/>
    <property type="match status" value="1"/>
</dbReference>